<name>A0A1M7DAC2_9FLAO</name>
<reference evidence="2" key="1">
    <citation type="submission" date="2016-11" db="EMBL/GenBank/DDBJ databases">
        <authorList>
            <person name="Varghese N."/>
            <person name="Submissions S."/>
        </authorList>
    </citation>
    <scope>NUCLEOTIDE SEQUENCE [LARGE SCALE GENOMIC DNA]</scope>
    <source>
        <strain evidence="2">DSM 27989</strain>
    </source>
</reference>
<evidence type="ECO:0000313" key="2">
    <source>
        <dbReference type="Proteomes" id="UP000184120"/>
    </source>
</evidence>
<protein>
    <submittedName>
        <fullName evidence="1">Uncharacterized protein</fullName>
    </submittedName>
</protein>
<organism evidence="1 2">
    <name type="scientific">Chishuiella changwenlii</name>
    <dbReference type="NCBI Taxonomy" id="1434701"/>
    <lineage>
        <taxon>Bacteria</taxon>
        <taxon>Pseudomonadati</taxon>
        <taxon>Bacteroidota</taxon>
        <taxon>Flavobacteriia</taxon>
        <taxon>Flavobacteriales</taxon>
        <taxon>Weeksellaceae</taxon>
        <taxon>Chishuiella</taxon>
    </lineage>
</organism>
<dbReference type="STRING" id="1434701.SAMN05443634_1232"/>
<proteinExistence type="predicted"/>
<dbReference type="Proteomes" id="UP000184120">
    <property type="component" value="Unassembled WGS sequence"/>
</dbReference>
<evidence type="ECO:0000313" key="1">
    <source>
        <dbReference type="EMBL" id="SHL76446.1"/>
    </source>
</evidence>
<gene>
    <name evidence="1" type="ORF">SAMN05443634_1232</name>
</gene>
<accession>A0A1M7DAC2</accession>
<dbReference type="AlphaFoldDB" id="A0A1M7DAC2"/>
<sequence length="60" mass="7286">MFSFFNSHIYLDSKEWKYSRGVNIGDYVLYKNLSKENFYICFGQYLIIIKDFDTGFYSKK</sequence>
<dbReference type="EMBL" id="FRBH01000023">
    <property type="protein sequence ID" value="SHL76446.1"/>
    <property type="molecule type" value="Genomic_DNA"/>
</dbReference>